<evidence type="ECO:0000256" key="6">
    <source>
        <dbReference type="ARBA" id="ARBA00022692"/>
    </source>
</evidence>
<feature type="transmembrane region" description="Helical" evidence="9">
    <location>
        <begin position="240"/>
        <end position="261"/>
    </location>
</feature>
<name>A0A2N9JCK3_9ACTN</name>
<dbReference type="PANTHER" id="PTHR30413:SF8">
    <property type="entry name" value="TRANSPORT PERMEASE PROTEIN"/>
    <property type="match status" value="1"/>
</dbReference>
<sequence length="272" mass="30249">MSKIVITPPRRLNLPKWRELWEAREVAYRFGQRDVILRYRQTAVGVIWVLLQPLVAAGVFSIVFGNLAGLPTDGVPYFLFSYVGMLAWNFFNGLVSRASGSLVANQALVAKVFFPRMLVPLSSVFAVLLDFLVALALGIVLLFVYGVNPGWGFLLMPVWLMCLLLFSLGLSLAASALMVKYRDVMYVIPWVLQIGLYATPIAYSLSAVPEGFRWLFYANPLAWIIELVRGSLLGTTPSQVWLAPAAILVSVVVAFLGVLVFQSREREFADLI</sequence>
<keyword evidence="6 9" id="KW-0812">Transmembrane</keyword>
<keyword evidence="3 9" id="KW-0813">Transport</keyword>
<feature type="transmembrane region" description="Helical" evidence="9">
    <location>
        <begin position="184"/>
        <end position="205"/>
    </location>
</feature>
<dbReference type="RefSeq" id="WP_105184427.1">
    <property type="nucleotide sequence ID" value="NZ_BAAAGO010000016.1"/>
</dbReference>
<comment type="similarity">
    <text evidence="2 9">Belongs to the ABC-2 integral membrane protein family.</text>
</comment>
<dbReference type="Pfam" id="PF01061">
    <property type="entry name" value="ABC2_membrane"/>
    <property type="match status" value="1"/>
</dbReference>
<evidence type="ECO:0000256" key="3">
    <source>
        <dbReference type="ARBA" id="ARBA00022448"/>
    </source>
</evidence>
<gene>
    <name evidence="11" type="ORF">MPLG2_0078</name>
</gene>
<dbReference type="Proteomes" id="UP000238164">
    <property type="component" value="Chromosome 1"/>
</dbReference>
<keyword evidence="5" id="KW-0997">Cell inner membrane</keyword>
<protein>
    <recommendedName>
        <fullName evidence="9">Transport permease protein</fullName>
    </recommendedName>
</protein>
<organism evidence="11 12">
    <name type="scientific">Micropruina glycogenica</name>
    <dbReference type="NCBI Taxonomy" id="75385"/>
    <lineage>
        <taxon>Bacteria</taxon>
        <taxon>Bacillati</taxon>
        <taxon>Actinomycetota</taxon>
        <taxon>Actinomycetes</taxon>
        <taxon>Propionibacteriales</taxon>
        <taxon>Nocardioidaceae</taxon>
        <taxon>Micropruina</taxon>
    </lineage>
</organism>
<feature type="transmembrane region" description="Helical" evidence="9">
    <location>
        <begin position="43"/>
        <end position="65"/>
    </location>
</feature>
<dbReference type="GO" id="GO:0015920">
    <property type="term" value="P:lipopolysaccharide transport"/>
    <property type="evidence" value="ECO:0007669"/>
    <property type="project" value="TreeGrafter"/>
</dbReference>
<dbReference type="OrthoDB" id="9789409at2"/>
<dbReference type="InterPro" id="IPR047817">
    <property type="entry name" value="ABC2_TM_bact-type"/>
</dbReference>
<dbReference type="InterPro" id="IPR013525">
    <property type="entry name" value="ABC2_TM"/>
</dbReference>
<keyword evidence="8 9" id="KW-0472">Membrane</keyword>
<evidence type="ECO:0000256" key="1">
    <source>
        <dbReference type="ARBA" id="ARBA00004429"/>
    </source>
</evidence>
<feature type="domain" description="ABC transmembrane type-2" evidence="10">
    <location>
        <begin position="44"/>
        <end position="264"/>
    </location>
</feature>
<evidence type="ECO:0000256" key="7">
    <source>
        <dbReference type="ARBA" id="ARBA00022989"/>
    </source>
</evidence>
<dbReference type="EMBL" id="LT985188">
    <property type="protein sequence ID" value="SPD85114.1"/>
    <property type="molecule type" value="Genomic_DNA"/>
</dbReference>
<comment type="subcellular location">
    <subcellularLocation>
        <location evidence="1">Cell inner membrane</location>
        <topology evidence="1">Multi-pass membrane protein</topology>
    </subcellularLocation>
    <subcellularLocation>
        <location evidence="9">Cell membrane</location>
        <topology evidence="9">Multi-pass membrane protein</topology>
    </subcellularLocation>
</comment>
<dbReference type="GO" id="GO:0005886">
    <property type="term" value="C:plasma membrane"/>
    <property type="evidence" value="ECO:0007669"/>
    <property type="project" value="UniProtKB-SubCell"/>
</dbReference>
<dbReference type="KEGG" id="mgg:MPLG2_0078"/>
<keyword evidence="4 9" id="KW-1003">Cell membrane</keyword>
<dbReference type="PROSITE" id="PS51012">
    <property type="entry name" value="ABC_TM2"/>
    <property type="match status" value="1"/>
</dbReference>
<evidence type="ECO:0000256" key="5">
    <source>
        <dbReference type="ARBA" id="ARBA00022519"/>
    </source>
</evidence>
<proteinExistence type="inferred from homology"/>
<evidence type="ECO:0000313" key="11">
    <source>
        <dbReference type="EMBL" id="SPD85114.1"/>
    </source>
</evidence>
<evidence type="ECO:0000256" key="4">
    <source>
        <dbReference type="ARBA" id="ARBA00022475"/>
    </source>
</evidence>
<feature type="transmembrane region" description="Helical" evidence="9">
    <location>
        <begin position="77"/>
        <end position="96"/>
    </location>
</feature>
<reference evidence="11 12" key="1">
    <citation type="submission" date="2018-02" db="EMBL/GenBank/DDBJ databases">
        <authorList>
            <person name="Cohen D.B."/>
            <person name="Kent A.D."/>
        </authorList>
    </citation>
    <scope>NUCLEOTIDE SEQUENCE [LARGE SCALE GENOMIC DNA]</scope>
    <source>
        <strain evidence="11">1</strain>
    </source>
</reference>
<keyword evidence="12" id="KW-1185">Reference proteome</keyword>
<evidence type="ECO:0000256" key="2">
    <source>
        <dbReference type="ARBA" id="ARBA00007783"/>
    </source>
</evidence>
<feature type="transmembrane region" description="Helical" evidence="9">
    <location>
        <begin position="117"/>
        <end position="145"/>
    </location>
</feature>
<evidence type="ECO:0000259" key="10">
    <source>
        <dbReference type="PROSITE" id="PS51012"/>
    </source>
</evidence>
<accession>A0A2N9JCK3</accession>
<dbReference type="AlphaFoldDB" id="A0A2N9JCK3"/>
<evidence type="ECO:0000313" key="12">
    <source>
        <dbReference type="Proteomes" id="UP000238164"/>
    </source>
</evidence>
<feature type="transmembrane region" description="Helical" evidence="9">
    <location>
        <begin position="151"/>
        <end position="172"/>
    </location>
</feature>
<evidence type="ECO:0000256" key="8">
    <source>
        <dbReference type="ARBA" id="ARBA00023136"/>
    </source>
</evidence>
<dbReference type="GO" id="GO:0140359">
    <property type="term" value="F:ABC-type transporter activity"/>
    <property type="evidence" value="ECO:0007669"/>
    <property type="project" value="InterPro"/>
</dbReference>
<keyword evidence="7 9" id="KW-1133">Transmembrane helix</keyword>
<dbReference type="PANTHER" id="PTHR30413">
    <property type="entry name" value="INNER MEMBRANE TRANSPORT PERMEASE"/>
    <property type="match status" value="1"/>
</dbReference>
<evidence type="ECO:0000256" key="9">
    <source>
        <dbReference type="RuleBase" id="RU361157"/>
    </source>
</evidence>